<keyword evidence="3" id="KW-1185">Reference proteome</keyword>
<dbReference type="InParanoid" id="F1Z7I5"/>
<accession>F1Z7I5</accession>
<sequence length="275" mass="28944">MRTTAKAMLASSVLAMSTFVAVTPALADDTQTSPPSQWTITGSAAVASQYRFRGVAQSDNRPVIQGALTVSHASGFYVSTWGSSASGGDSPVQIGGTEIDVYAGYTRPLGKSGITIDGGLYGYIYPGAPNGNYYEIYASLTKAIGPVTAKIGGNFAPSQTVFNYNWSSPAHHNMYAYAELGVGIPKTPISLHSHIAHTGGGFDYGRDYWDYTVGATVKWKNLALDASLVGTNLGRQDFARNGLANDGEGGIDRAKVEAFYRTGKPVAVVSLTASF</sequence>
<dbReference type="RefSeq" id="WP_008067680.1">
    <property type="nucleotide sequence ID" value="NZ_AQWK01000013.1"/>
</dbReference>
<dbReference type="Proteomes" id="UP000004728">
    <property type="component" value="Unassembled WGS sequence"/>
</dbReference>
<dbReference type="InterPro" id="IPR010239">
    <property type="entry name" value="CHP02001"/>
</dbReference>
<dbReference type="STRING" id="983920.Y88_1531"/>
<comment type="caution">
    <text evidence="2">The sequence shown here is derived from an EMBL/GenBank/DDBJ whole genome shotgun (WGS) entry which is preliminary data.</text>
</comment>
<evidence type="ECO:0000313" key="2">
    <source>
        <dbReference type="EMBL" id="EGD59376.1"/>
    </source>
</evidence>
<feature type="chain" id="PRO_5003277811" evidence="1">
    <location>
        <begin position="28"/>
        <end position="275"/>
    </location>
</feature>
<reference evidence="2 3" key="1">
    <citation type="journal article" date="2012" name="J. Bacteriol.">
        <title>Draft Genome Sequence of Novosphingobium nitrogenifigens Y88T.</title>
        <authorList>
            <person name="Strabala T.J."/>
            <person name="Macdonald L."/>
            <person name="Liu V."/>
            <person name="Smit A.M."/>
        </authorList>
    </citation>
    <scope>NUCLEOTIDE SEQUENCE [LARGE SCALE GENOMIC DNA]</scope>
    <source>
        <strain evidence="2 3">DSM 19370</strain>
    </source>
</reference>
<dbReference type="AlphaFoldDB" id="F1Z7I5"/>
<organism evidence="2 3">
    <name type="scientific">Novosphingobium nitrogenifigens DSM 19370</name>
    <dbReference type="NCBI Taxonomy" id="983920"/>
    <lineage>
        <taxon>Bacteria</taxon>
        <taxon>Pseudomonadati</taxon>
        <taxon>Pseudomonadota</taxon>
        <taxon>Alphaproteobacteria</taxon>
        <taxon>Sphingomonadales</taxon>
        <taxon>Sphingomonadaceae</taxon>
        <taxon>Novosphingobium</taxon>
    </lineage>
</organism>
<dbReference type="eggNOG" id="ENOG502Z9NJ">
    <property type="taxonomic scope" value="Bacteria"/>
</dbReference>
<evidence type="ECO:0000313" key="3">
    <source>
        <dbReference type="Proteomes" id="UP000004728"/>
    </source>
</evidence>
<dbReference type="Pfam" id="PF09694">
    <property type="entry name" value="Gcw_chp"/>
    <property type="match status" value="1"/>
</dbReference>
<dbReference type="EMBL" id="AEWJ01000033">
    <property type="protein sequence ID" value="EGD59376.1"/>
    <property type="molecule type" value="Genomic_DNA"/>
</dbReference>
<name>F1Z7I5_9SPHN</name>
<dbReference type="NCBIfam" id="TIGR02001">
    <property type="entry name" value="gcw_chp"/>
    <property type="match status" value="1"/>
</dbReference>
<keyword evidence="1" id="KW-0732">Signal</keyword>
<dbReference type="HOGENOM" id="CLU_074587_2_0_5"/>
<gene>
    <name evidence="2" type="ORF">Y88_1531</name>
</gene>
<evidence type="ECO:0000256" key="1">
    <source>
        <dbReference type="SAM" id="SignalP"/>
    </source>
</evidence>
<protein>
    <submittedName>
        <fullName evidence="2">Uncharacterized protein</fullName>
    </submittedName>
</protein>
<proteinExistence type="predicted"/>
<dbReference type="OrthoDB" id="9793561at2"/>
<feature type="signal peptide" evidence="1">
    <location>
        <begin position="1"/>
        <end position="27"/>
    </location>
</feature>